<feature type="domain" description="KilA-N DNA-binding" evidence="2">
    <location>
        <begin position="10"/>
        <end position="94"/>
    </location>
</feature>
<evidence type="ECO:0000313" key="3">
    <source>
        <dbReference type="EMBL" id="PCE63539.1"/>
    </source>
</evidence>
<keyword evidence="3" id="KW-0238">DNA-binding</keyword>
<dbReference type="InterPro" id="IPR018873">
    <property type="entry name" value="KilA-N_DNA-bd_domain"/>
</dbReference>
<evidence type="ECO:0000313" key="4">
    <source>
        <dbReference type="Proteomes" id="UP000219559"/>
    </source>
</evidence>
<dbReference type="AlphaFoldDB" id="A0A2A4G3J9"/>
<protein>
    <submittedName>
        <fullName evidence="3">DNA-binding protein</fullName>
    </submittedName>
</protein>
<dbReference type="EMBL" id="NBWU01000005">
    <property type="protein sequence ID" value="PCE63539.1"/>
    <property type="molecule type" value="Genomic_DNA"/>
</dbReference>
<organism evidence="3 4">
    <name type="scientific">Sediminicola luteus</name>
    <dbReference type="NCBI Taxonomy" id="319238"/>
    <lineage>
        <taxon>Bacteria</taxon>
        <taxon>Pseudomonadati</taxon>
        <taxon>Bacteroidota</taxon>
        <taxon>Flavobacteriia</taxon>
        <taxon>Flavobacteriales</taxon>
        <taxon>Flavobacteriaceae</taxon>
        <taxon>Sediminicola</taxon>
    </lineage>
</organism>
<feature type="coiled-coil region" evidence="1">
    <location>
        <begin position="114"/>
        <end position="163"/>
    </location>
</feature>
<reference evidence="3 4" key="1">
    <citation type="submission" date="2017-04" db="EMBL/GenBank/DDBJ databases">
        <title>A new member of the family Flavobacteriaceae isolated from ascidians.</title>
        <authorList>
            <person name="Chen L."/>
        </authorList>
    </citation>
    <scope>NUCLEOTIDE SEQUENCE [LARGE SCALE GENOMIC DNA]</scope>
    <source>
        <strain evidence="3 4">HQA918</strain>
    </source>
</reference>
<accession>A0A2A4G3J9</accession>
<evidence type="ECO:0000256" key="1">
    <source>
        <dbReference type="SAM" id="Coils"/>
    </source>
</evidence>
<evidence type="ECO:0000259" key="2">
    <source>
        <dbReference type="Pfam" id="PF10543"/>
    </source>
</evidence>
<comment type="caution">
    <text evidence="3">The sequence shown here is derived from an EMBL/GenBank/DDBJ whole genome shotgun (WGS) entry which is preliminary data.</text>
</comment>
<dbReference type="Pfam" id="PF10543">
    <property type="entry name" value="ORF6N"/>
    <property type="match status" value="1"/>
</dbReference>
<proteinExistence type="predicted"/>
<name>A0A2A4G3J9_9FLAO</name>
<dbReference type="RefSeq" id="WP_097443491.1">
    <property type="nucleotide sequence ID" value="NZ_NBWU01000005.1"/>
</dbReference>
<dbReference type="Proteomes" id="UP000219559">
    <property type="component" value="Unassembled WGS sequence"/>
</dbReference>
<sequence length="168" mass="19761">MGNLTHIHREIKLIRGQQVLLDFDLAKLYGVETRVLKQGVRRNSGRFPEDFMFQLTEVEYKSLTSQIVTSKGRGGLRYKPFAFTEQGVATLSSVLRSPQAIEMNILIMRAFVLLRRQLSEYSEIQERLDVLERDMNVKFKDIHEALKYLLQQEKKKLDQKQRKRIGYK</sequence>
<keyword evidence="1" id="KW-0175">Coiled coil</keyword>
<dbReference type="GO" id="GO:0003677">
    <property type="term" value="F:DNA binding"/>
    <property type="evidence" value="ECO:0007669"/>
    <property type="project" value="UniProtKB-KW"/>
</dbReference>
<keyword evidence="4" id="KW-1185">Reference proteome</keyword>
<dbReference type="OrthoDB" id="9816206at2"/>
<gene>
    <name evidence="3" type="ORF">B7P33_15175</name>
</gene>